<gene>
    <name evidence="2" type="ORF">H6P81_010095</name>
</gene>
<organism evidence="2 3">
    <name type="scientific">Aristolochia fimbriata</name>
    <name type="common">White veined hardy Dutchman's pipe vine</name>
    <dbReference type="NCBI Taxonomy" id="158543"/>
    <lineage>
        <taxon>Eukaryota</taxon>
        <taxon>Viridiplantae</taxon>
        <taxon>Streptophyta</taxon>
        <taxon>Embryophyta</taxon>
        <taxon>Tracheophyta</taxon>
        <taxon>Spermatophyta</taxon>
        <taxon>Magnoliopsida</taxon>
        <taxon>Magnoliidae</taxon>
        <taxon>Piperales</taxon>
        <taxon>Aristolochiaceae</taxon>
        <taxon>Aristolochia</taxon>
    </lineage>
</organism>
<feature type="region of interest" description="Disordered" evidence="1">
    <location>
        <begin position="70"/>
        <end position="103"/>
    </location>
</feature>
<name>A0AAV7EPX7_ARIFI</name>
<reference evidence="2 3" key="1">
    <citation type="submission" date="2021-07" db="EMBL/GenBank/DDBJ databases">
        <title>The Aristolochia fimbriata genome: insights into angiosperm evolution, floral development and chemical biosynthesis.</title>
        <authorList>
            <person name="Jiao Y."/>
        </authorList>
    </citation>
    <scope>NUCLEOTIDE SEQUENCE [LARGE SCALE GENOMIC DNA]</scope>
    <source>
        <strain evidence="2">IBCAS-2021</strain>
        <tissue evidence="2">Leaf</tissue>
    </source>
</reference>
<accession>A0AAV7EPX7</accession>
<evidence type="ECO:0000256" key="1">
    <source>
        <dbReference type="SAM" id="MobiDB-lite"/>
    </source>
</evidence>
<dbReference type="AlphaFoldDB" id="A0AAV7EPX7"/>
<evidence type="ECO:0000313" key="2">
    <source>
        <dbReference type="EMBL" id="KAG9450130.1"/>
    </source>
</evidence>
<dbReference type="EMBL" id="JAINDJ010000004">
    <property type="protein sequence ID" value="KAG9450130.1"/>
    <property type="molecule type" value="Genomic_DNA"/>
</dbReference>
<feature type="region of interest" description="Disordered" evidence="1">
    <location>
        <begin position="121"/>
        <end position="171"/>
    </location>
</feature>
<feature type="compositionally biased region" description="Polar residues" evidence="1">
    <location>
        <begin position="161"/>
        <end position="171"/>
    </location>
</feature>
<feature type="compositionally biased region" description="Low complexity" evidence="1">
    <location>
        <begin position="129"/>
        <end position="141"/>
    </location>
</feature>
<comment type="caution">
    <text evidence="2">The sequence shown here is derived from an EMBL/GenBank/DDBJ whole genome shotgun (WGS) entry which is preliminary data.</text>
</comment>
<proteinExistence type="predicted"/>
<dbReference type="Proteomes" id="UP000825729">
    <property type="component" value="Unassembled WGS sequence"/>
</dbReference>
<evidence type="ECO:0000313" key="3">
    <source>
        <dbReference type="Proteomes" id="UP000825729"/>
    </source>
</evidence>
<keyword evidence="3" id="KW-1185">Reference proteome</keyword>
<protein>
    <submittedName>
        <fullName evidence="2">Uncharacterized protein</fullName>
    </submittedName>
</protein>
<sequence length="171" mass="18967">MSYSSLDLEKSNCFRLKTFKRRQAPGPKGRCRDCTLRTTVVRFFECTWKNFICKIASTANVHSALPALSPVPVEPTQDDLLRNVSDDEDGDRVNLRCKRKQPAKGNCSLTTVEQRLPAELLPQPPLQTPPSSSSNPMPSAPTENEWPTKQEPPLPKGAATMSMSSPYSCLC</sequence>